<evidence type="ECO:0000313" key="5">
    <source>
        <dbReference type="Proteomes" id="UP000258707"/>
    </source>
</evidence>
<reference evidence="4" key="2">
    <citation type="submission" date="2018-02" db="EMBL/GenBank/DDBJ databases">
        <title>Phenotypic and genomic properties of facultatively anaerobic sulfur-reducing natronoarchaea from hypersaline soda lakes.</title>
        <authorList>
            <person name="Sorokin D.Y."/>
            <person name="Kublanov I.V."/>
            <person name="Roman P."/>
            <person name="Sinninghe Damste J.S."/>
            <person name="Golyshin P.N."/>
            <person name="Rojo D."/>
            <person name="Ciordia S."/>
            <person name="Mena M.D.C."/>
            <person name="Ferrer M."/>
            <person name="Messina E."/>
            <person name="Smedile F."/>
            <person name="La Spada G."/>
            <person name="La Cono V."/>
            <person name="Yakimov M.M."/>
        </authorList>
    </citation>
    <scope>NUCLEOTIDE SEQUENCE [LARGE SCALE GENOMIC DNA]</scope>
    <source>
        <strain evidence="4">AArc-Mg</strain>
    </source>
</reference>
<dbReference type="Proteomes" id="UP000258707">
    <property type="component" value="Chromosome"/>
</dbReference>
<sequence>MYVFVYGTLTDRERVDEVLEPDTDAFAGEATLEGFHRVDGRYPTLAPGGHVVGRLLEVDDYALRRLDRYESVDSGLYVRVTVPFDAERGEAAVYVGDPSRLGLEAVDWPAGPTLESQVRRYVAEAEPTLVRGA</sequence>
<reference evidence="5" key="1">
    <citation type="submission" date="2017-10" db="EMBL/GenBank/DDBJ databases">
        <title>Phenotypic and genomic properties of facultatively anaerobic sulfur-reducing natronoarchaea from hypersaline soda lakes.</title>
        <authorList>
            <person name="Sorokin D.Y."/>
            <person name="Kublanov I.V."/>
            <person name="Roman P."/>
            <person name="Sinninghe Damste J.S."/>
            <person name="Golyshin P.N."/>
            <person name="Rojo D."/>
            <person name="Ciordia S."/>
            <person name="Mena Md.C."/>
            <person name="Ferrer M."/>
            <person name="Messina E."/>
            <person name="Smedile F."/>
            <person name="La Spada G."/>
            <person name="La Cono V."/>
            <person name="Yakimov M.M."/>
        </authorList>
    </citation>
    <scope>NUCLEOTIDE SEQUENCE [LARGE SCALE GENOMIC DNA]</scope>
    <source>
        <strain evidence="5">AArc1</strain>
    </source>
</reference>
<keyword evidence="4" id="KW-1185">Reference proteome</keyword>
<evidence type="ECO:0000313" key="3">
    <source>
        <dbReference type="EMBL" id="AXR82935.1"/>
    </source>
</evidence>
<organism evidence="3 4">
    <name type="scientific">Natrarchaeobaculum sulfurireducens</name>
    <dbReference type="NCBI Taxonomy" id="2044521"/>
    <lineage>
        <taxon>Archaea</taxon>
        <taxon>Methanobacteriati</taxon>
        <taxon>Methanobacteriota</taxon>
        <taxon>Stenosarchaea group</taxon>
        <taxon>Halobacteria</taxon>
        <taxon>Halobacteriales</taxon>
        <taxon>Natrialbaceae</taxon>
        <taxon>Natrarchaeobaculum</taxon>
    </lineage>
</organism>
<dbReference type="InterPro" id="IPR036568">
    <property type="entry name" value="GGCT-like_sf"/>
</dbReference>
<dbReference type="KEGG" id="nan:AArc1_0756"/>
<proteinExistence type="predicted"/>
<dbReference type="InterPro" id="IPR013024">
    <property type="entry name" value="GGCT-like"/>
</dbReference>
<dbReference type="AlphaFoldDB" id="A0A346PTU0"/>
<evidence type="ECO:0000259" key="1">
    <source>
        <dbReference type="Pfam" id="PF06094"/>
    </source>
</evidence>
<reference evidence="3" key="3">
    <citation type="journal article" date="2019" name="Int. J. Syst. Evol. Microbiol.">
        <title>Natronolimnobius sulfurireducens sp. nov. and Halalkaliarchaeum desulfuricum gen. nov., sp. nov., the first sulfur-respiring alkaliphilic haloarchaea from hypersaline alkaline lakes.</title>
        <authorList>
            <person name="Sorokin D.Y."/>
            <person name="Yakimov M."/>
            <person name="Messina E."/>
            <person name="Merkel A.Y."/>
            <person name="Bale N.J."/>
            <person name="Sinninghe Damste J.S."/>
        </authorList>
    </citation>
    <scope>NUCLEOTIDE SEQUENCE</scope>
    <source>
        <strain evidence="3">AArc-Mg</strain>
        <strain evidence="2">AArc1</strain>
    </source>
</reference>
<dbReference type="CDD" id="cd06661">
    <property type="entry name" value="GGCT_like"/>
    <property type="match status" value="1"/>
</dbReference>
<evidence type="ECO:0000313" key="4">
    <source>
        <dbReference type="Proteomes" id="UP000258613"/>
    </source>
</evidence>
<name>A0A346PTU0_9EURY</name>
<dbReference type="SUPFAM" id="SSF110857">
    <property type="entry name" value="Gamma-glutamyl cyclotransferase-like"/>
    <property type="match status" value="1"/>
</dbReference>
<dbReference type="RefSeq" id="WP_117363308.1">
    <property type="nucleotide sequence ID" value="NZ_CP024047.1"/>
</dbReference>
<evidence type="ECO:0000313" key="2">
    <source>
        <dbReference type="EMBL" id="AXR77099.1"/>
    </source>
</evidence>
<protein>
    <recommendedName>
        <fullName evidence="1">Gamma-glutamylcyclotransferase AIG2-like domain-containing protein</fullName>
    </recommendedName>
</protein>
<dbReference type="EMBL" id="CP027033">
    <property type="protein sequence ID" value="AXR82935.1"/>
    <property type="molecule type" value="Genomic_DNA"/>
</dbReference>
<dbReference type="InterPro" id="IPR009288">
    <property type="entry name" value="AIG2-like_dom"/>
</dbReference>
<gene>
    <name evidence="2" type="ORF">AArc1_0756</name>
    <name evidence="3" type="ORF">AArcMg_2947</name>
</gene>
<accession>A0A346PTU0</accession>
<dbReference type="Pfam" id="PF06094">
    <property type="entry name" value="GGACT"/>
    <property type="match status" value="1"/>
</dbReference>
<dbReference type="Gene3D" id="3.10.490.10">
    <property type="entry name" value="Gamma-glutamyl cyclotransferase-like"/>
    <property type="match status" value="1"/>
</dbReference>
<dbReference type="GeneID" id="37643442"/>
<dbReference type="OrthoDB" id="198684at2157"/>
<dbReference type="Proteomes" id="UP000258613">
    <property type="component" value="Chromosome"/>
</dbReference>
<accession>A0A346PC54</accession>
<dbReference type="EMBL" id="CP024047">
    <property type="protein sequence ID" value="AXR77099.1"/>
    <property type="molecule type" value="Genomic_DNA"/>
</dbReference>
<dbReference type="KEGG" id="nag:AArcMg_2947"/>
<feature type="domain" description="Gamma-glutamylcyclotransferase AIG2-like" evidence="1">
    <location>
        <begin position="3"/>
        <end position="98"/>
    </location>
</feature>